<dbReference type="PANTHER" id="PTHR34856:SF2">
    <property type="entry name" value="PROTEIN NRFD"/>
    <property type="match status" value="1"/>
</dbReference>
<feature type="transmembrane region" description="Helical" evidence="8">
    <location>
        <begin position="197"/>
        <end position="217"/>
    </location>
</feature>
<evidence type="ECO:0000256" key="7">
    <source>
        <dbReference type="SAM" id="MobiDB-lite"/>
    </source>
</evidence>
<name>A0A3B1CRF5_9ZZZZ</name>
<feature type="compositionally biased region" description="Basic and acidic residues" evidence="7">
    <location>
        <begin position="398"/>
        <end position="412"/>
    </location>
</feature>
<evidence type="ECO:0000313" key="9">
    <source>
        <dbReference type="EMBL" id="VAX25270.1"/>
    </source>
</evidence>
<feature type="transmembrane region" description="Helical" evidence="8">
    <location>
        <begin position="128"/>
        <end position="148"/>
    </location>
</feature>
<protein>
    <recommendedName>
        <fullName evidence="10">Molybdopterin oxidoreductase</fullName>
    </recommendedName>
</protein>
<evidence type="ECO:0000256" key="4">
    <source>
        <dbReference type="ARBA" id="ARBA00022692"/>
    </source>
</evidence>
<feature type="transmembrane region" description="Helical" evidence="8">
    <location>
        <begin position="352"/>
        <end position="379"/>
    </location>
</feature>
<dbReference type="GO" id="GO:0005886">
    <property type="term" value="C:plasma membrane"/>
    <property type="evidence" value="ECO:0007669"/>
    <property type="project" value="UniProtKB-SubCell"/>
</dbReference>
<organism evidence="9">
    <name type="scientific">hydrothermal vent metagenome</name>
    <dbReference type="NCBI Taxonomy" id="652676"/>
    <lineage>
        <taxon>unclassified sequences</taxon>
        <taxon>metagenomes</taxon>
        <taxon>ecological metagenomes</taxon>
    </lineage>
</organism>
<feature type="transmembrane region" description="Helical" evidence="8">
    <location>
        <begin position="277"/>
        <end position="296"/>
    </location>
</feature>
<evidence type="ECO:0000256" key="3">
    <source>
        <dbReference type="ARBA" id="ARBA00022475"/>
    </source>
</evidence>
<feature type="transmembrane region" description="Helical" evidence="8">
    <location>
        <begin position="229"/>
        <end position="249"/>
    </location>
</feature>
<comment type="subcellular location">
    <subcellularLocation>
        <location evidence="1">Cell membrane</location>
        <topology evidence="1">Multi-pass membrane protein</topology>
    </subcellularLocation>
</comment>
<proteinExistence type="inferred from homology"/>
<feature type="transmembrane region" description="Helical" evidence="8">
    <location>
        <begin position="15"/>
        <end position="36"/>
    </location>
</feature>
<reference evidence="9" key="1">
    <citation type="submission" date="2018-06" db="EMBL/GenBank/DDBJ databases">
        <authorList>
            <person name="Zhirakovskaya E."/>
        </authorList>
    </citation>
    <scope>NUCLEOTIDE SEQUENCE</scope>
</reference>
<sequence>MKIRYRRIEGRSKEYYVFMAVSGAIALMAPVSAYILFLKGHNITGMNNQVPWGMPIVMAVYLIGASAGSLVLSALSSVFGKNEYKPFSRMASLLAILLIVSALMAIIMDWGRPDRVLVPFFHFQPRSMFSLNAILYNAYMGVGFLYLLAQFKENEKWTKILGLAAVFIAIGVHSGTGAIFGFVYVRELYNSPLLAPSFIAAALSSGTAMMIIVLYHTFKATGRKLDDKLMYSLAKLMGVFILVVAYFIFIENATRSYAPKNYEAASFLLLHGGKYTAYFWIGLIFMGLLAPALIVFNKSTNRSIKWILGASWMQLIGVLFERYIIVIPAQIMPIEFFPDKEIVSSSFLDGQYAHYSVSLIEWTYSLGLIGVVVFGYGLAIRLWPMLPTEAVYAEPVDEPEKLETGETSDEKTTTPASGEVAS</sequence>
<evidence type="ECO:0000256" key="8">
    <source>
        <dbReference type="SAM" id="Phobius"/>
    </source>
</evidence>
<dbReference type="EMBL" id="UOGA01000295">
    <property type="protein sequence ID" value="VAX25270.1"/>
    <property type="molecule type" value="Genomic_DNA"/>
</dbReference>
<evidence type="ECO:0000256" key="2">
    <source>
        <dbReference type="ARBA" id="ARBA00008929"/>
    </source>
</evidence>
<evidence type="ECO:0000256" key="6">
    <source>
        <dbReference type="ARBA" id="ARBA00023136"/>
    </source>
</evidence>
<keyword evidence="6 8" id="KW-0472">Membrane</keyword>
<dbReference type="InterPro" id="IPR005614">
    <property type="entry name" value="NrfD-like"/>
</dbReference>
<evidence type="ECO:0008006" key="10">
    <source>
        <dbReference type="Google" id="ProtNLM"/>
    </source>
</evidence>
<evidence type="ECO:0000256" key="1">
    <source>
        <dbReference type="ARBA" id="ARBA00004651"/>
    </source>
</evidence>
<keyword evidence="5 8" id="KW-1133">Transmembrane helix</keyword>
<dbReference type="InterPro" id="IPR052049">
    <property type="entry name" value="Electron_transfer_protein"/>
</dbReference>
<dbReference type="Pfam" id="PF03916">
    <property type="entry name" value="NrfD"/>
    <property type="match status" value="1"/>
</dbReference>
<keyword evidence="3" id="KW-1003">Cell membrane</keyword>
<feature type="transmembrane region" description="Helical" evidence="8">
    <location>
        <begin position="308"/>
        <end position="332"/>
    </location>
</feature>
<accession>A0A3B1CRF5</accession>
<feature type="transmembrane region" description="Helical" evidence="8">
    <location>
        <begin position="160"/>
        <end position="185"/>
    </location>
</feature>
<evidence type="ECO:0000256" key="5">
    <source>
        <dbReference type="ARBA" id="ARBA00022989"/>
    </source>
</evidence>
<keyword evidence="4 8" id="KW-0812">Transmembrane</keyword>
<feature type="transmembrane region" description="Helical" evidence="8">
    <location>
        <begin position="91"/>
        <end position="108"/>
    </location>
</feature>
<comment type="similarity">
    <text evidence="2">Belongs to the NrfD family.</text>
</comment>
<dbReference type="Gene3D" id="1.20.1630.10">
    <property type="entry name" value="Formate dehydrogenase/DMSO reductase domain"/>
    <property type="match status" value="1"/>
</dbReference>
<dbReference type="AlphaFoldDB" id="A0A3B1CRF5"/>
<feature type="transmembrane region" description="Helical" evidence="8">
    <location>
        <begin position="56"/>
        <end position="79"/>
    </location>
</feature>
<gene>
    <name evidence="9" type="ORF">MNBD_NITROSPINAE04-411</name>
</gene>
<dbReference type="PANTHER" id="PTHR34856">
    <property type="entry name" value="PROTEIN NRFD"/>
    <property type="match status" value="1"/>
</dbReference>
<feature type="region of interest" description="Disordered" evidence="7">
    <location>
        <begin position="397"/>
        <end position="422"/>
    </location>
</feature>